<evidence type="ECO:0008006" key="3">
    <source>
        <dbReference type="Google" id="ProtNLM"/>
    </source>
</evidence>
<dbReference type="EMBL" id="NNAY01001146">
    <property type="protein sequence ID" value="OXU24989.1"/>
    <property type="molecule type" value="Genomic_DNA"/>
</dbReference>
<evidence type="ECO:0000313" key="2">
    <source>
        <dbReference type="Proteomes" id="UP000215335"/>
    </source>
</evidence>
<dbReference type="InterPro" id="IPR036397">
    <property type="entry name" value="RNaseH_sf"/>
</dbReference>
<keyword evidence="2" id="KW-1185">Reference proteome</keyword>
<name>A0A232F396_9HYME</name>
<dbReference type="GO" id="GO:0003676">
    <property type="term" value="F:nucleic acid binding"/>
    <property type="evidence" value="ECO:0007669"/>
    <property type="project" value="InterPro"/>
</dbReference>
<proteinExistence type="predicted"/>
<evidence type="ECO:0000313" key="1">
    <source>
        <dbReference type="EMBL" id="OXU24989.1"/>
    </source>
</evidence>
<gene>
    <name evidence="1" type="ORF">TSAR_014909</name>
</gene>
<sequence length="378" mass="43375">MGEKNNLLKEKLVTKQCDSVLPRASYAEVINQPKPLRKKVPKITINNMGNESIDMKKKVIECLTREKKIQTKNMYYNKKEELVINCVNSDSVDLTEAVLKESLEGVCEVMKEELINPKIKIVGFDNYLNWSPAEIESDINSRNFSSFSNKGIALHTYKNKHSDTTTVLMQVPSDVYKFIKENNSKIYVGCQSCKVYYLSIRPCFNCGRYGYSGNKCKNNLVCLKCADSHKTNDCSNNITKCLNCEYSNLLILMLKRSMTPLDFYLWGYLKDIVYRERPTTANDMRMRIQNAYANIPRNVLIRTVEHFQQRLQLCLQVGLNGVENPIVQPPRGIKLGVLNIKFVSIAIKIPFEVQTQHITLEDMNPTEKKADDNQLIIS</sequence>
<dbReference type="Gene3D" id="3.30.420.10">
    <property type="entry name" value="Ribonuclease H-like superfamily/Ribonuclease H"/>
    <property type="match status" value="1"/>
</dbReference>
<comment type="caution">
    <text evidence="1">The sequence shown here is derived from an EMBL/GenBank/DDBJ whole genome shotgun (WGS) entry which is preliminary data.</text>
</comment>
<protein>
    <recommendedName>
        <fullName evidence="3">CCHC-type domain-containing protein</fullName>
    </recommendedName>
</protein>
<dbReference type="PANTHER" id="PTHR47326">
    <property type="entry name" value="TRANSPOSABLE ELEMENT TC3 TRANSPOSASE-LIKE PROTEIN"/>
    <property type="match status" value="1"/>
</dbReference>
<organism evidence="1 2">
    <name type="scientific">Trichomalopsis sarcophagae</name>
    <dbReference type="NCBI Taxonomy" id="543379"/>
    <lineage>
        <taxon>Eukaryota</taxon>
        <taxon>Metazoa</taxon>
        <taxon>Ecdysozoa</taxon>
        <taxon>Arthropoda</taxon>
        <taxon>Hexapoda</taxon>
        <taxon>Insecta</taxon>
        <taxon>Pterygota</taxon>
        <taxon>Neoptera</taxon>
        <taxon>Endopterygota</taxon>
        <taxon>Hymenoptera</taxon>
        <taxon>Apocrita</taxon>
        <taxon>Proctotrupomorpha</taxon>
        <taxon>Chalcidoidea</taxon>
        <taxon>Pteromalidae</taxon>
        <taxon>Pteromalinae</taxon>
        <taxon>Trichomalopsis</taxon>
    </lineage>
</organism>
<dbReference type="STRING" id="543379.A0A232F396"/>
<accession>A0A232F396</accession>
<dbReference type="AlphaFoldDB" id="A0A232F396"/>
<dbReference type="PANTHER" id="PTHR47326:SF1">
    <property type="entry name" value="HTH PSQ-TYPE DOMAIN-CONTAINING PROTEIN"/>
    <property type="match status" value="1"/>
</dbReference>
<dbReference type="OrthoDB" id="6775559at2759"/>
<dbReference type="Proteomes" id="UP000215335">
    <property type="component" value="Unassembled WGS sequence"/>
</dbReference>
<reference evidence="1 2" key="1">
    <citation type="journal article" date="2017" name="Curr. Biol.">
        <title>The Evolution of Venom by Co-option of Single-Copy Genes.</title>
        <authorList>
            <person name="Martinson E.O."/>
            <person name="Mrinalini"/>
            <person name="Kelkar Y.D."/>
            <person name="Chang C.H."/>
            <person name="Werren J.H."/>
        </authorList>
    </citation>
    <scope>NUCLEOTIDE SEQUENCE [LARGE SCALE GENOMIC DNA]</scope>
    <source>
        <strain evidence="1 2">Alberta</strain>
        <tissue evidence="1">Whole body</tissue>
    </source>
</reference>